<evidence type="ECO:0000313" key="3">
    <source>
        <dbReference type="EMBL" id="SEA44709.1"/>
    </source>
</evidence>
<dbReference type="InterPro" id="IPR028348">
    <property type="entry name" value="FAD-binding_protein"/>
</dbReference>
<dbReference type="InterPro" id="IPR049516">
    <property type="entry name" value="FAD-depend_C"/>
</dbReference>
<protein>
    <submittedName>
        <fullName evidence="3">Uncharacterized protein</fullName>
    </submittedName>
</protein>
<proteinExistence type="predicted"/>
<evidence type="ECO:0000259" key="1">
    <source>
        <dbReference type="Pfam" id="PF01494"/>
    </source>
</evidence>
<dbReference type="PIRSF" id="PIRSF038984">
    <property type="entry name" value="FAD_binding_protein"/>
    <property type="match status" value="1"/>
</dbReference>
<dbReference type="PRINTS" id="PR00411">
    <property type="entry name" value="PNDRDTASEI"/>
</dbReference>
<feature type="domain" description="FAD-dependent protein C-terminal" evidence="2">
    <location>
        <begin position="270"/>
        <end position="479"/>
    </location>
</feature>
<dbReference type="PANTHER" id="PTHR42842">
    <property type="entry name" value="FAD/NAD(P)-BINDING OXIDOREDUCTASE"/>
    <property type="match status" value="1"/>
</dbReference>
<evidence type="ECO:0000313" key="4">
    <source>
        <dbReference type="Proteomes" id="UP000199041"/>
    </source>
</evidence>
<dbReference type="Pfam" id="PF01494">
    <property type="entry name" value="FAD_binding_3"/>
    <property type="match status" value="1"/>
</dbReference>
<dbReference type="SUPFAM" id="SSF51905">
    <property type="entry name" value="FAD/NAD(P)-binding domain"/>
    <property type="match status" value="1"/>
</dbReference>
<dbReference type="Pfam" id="PF21688">
    <property type="entry name" value="FAD-depend_C"/>
    <property type="match status" value="1"/>
</dbReference>
<sequence length="534" mass="58721">MQKEVHLRLPAQDYHQSRLIKKHIAQALTVKPGQITGFQILKKSMDARQKQIYYNLSLLVFIEEAFQAFSLPAFPAEHVRDAKHEVLIIGAGPAGLYAALTCLEYGIRPVILERGKDVQQRRRDLAALNRQGVVNPNSNYCFGEGGAGTYSDGKLYTRSKKRGSIQKALETFVRFGADPSILYEAHPHIGTNKLPTIITNMREAILAYGGEIHFNQQITDFTLQENQIRSVITHTNDRFDARHIILATGHSARDIYRLLHSKHILIESKAFALGVRVEHPQSLINQIQYKCSPEQMVSQDLPPAAYSLVAQVADRGVFSFCMCPGGIIAPAATDPGELVVNGWSPSKRNNPFANSGMVVQVDNKSAFEYLKRELRGKCPDPTDPLLLMDFQQQVEQVMFQAGGGGFRAPGQRLTDFCSQKKSKDLPTCSYIPGVTSARLDQLLPDFIAHTLAGGLRAFGQKMKGYYTDQAILVGTESRTSSPVRIPREELGLHHPQITNLYPAAEGAGYAGGIISAAIDGTNIAATIAAKLGIS</sequence>
<dbReference type="STRING" id="551991.SAMN05192529_11929"/>
<dbReference type="Gene3D" id="3.30.70.2700">
    <property type="match status" value="1"/>
</dbReference>
<dbReference type="InterPro" id="IPR002938">
    <property type="entry name" value="FAD-bd"/>
</dbReference>
<dbReference type="EMBL" id="FNQY01000019">
    <property type="protein sequence ID" value="SEA44709.1"/>
    <property type="molecule type" value="Genomic_DNA"/>
</dbReference>
<gene>
    <name evidence="3" type="ORF">SAMN05192529_11929</name>
</gene>
<dbReference type="PRINTS" id="PR00368">
    <property type="entry name" value="FADPNR"/>
</dbReference>
<dbReference type="AlphaFoldDB" id="A0A1H4B992"/>
<dbReference type="PANTHER" id="PTHR42842:SF3">
    <property type="entry name" value="FAD_NAD(P)-BINDING OXIDOREDUCTASE FAMILY PROTEIN"/>
    <property type="match status" value="1"/>
</dbReference>
<accession>A0A1H4B992</accession>
<feature type="domain" description="FAD-binding" evidence="1">
    <location>
        <begin position="84"/>
        <end position="122"/>
    </location>
</feature>
<keyword evidence="4" id="KW-1185">Reference proteome</keyword>
<dbReference type="GO" id="GO:0071949">
    <property type="term" value="F:FAD binding"/>
    <property type="evidence" value="ECO:0007669"/>
    <property type="project" value="InterPro"/>
</dbReference>
<dbReference type="Proteomes" id="UP000199041">
    <property type="component" value="Unassembled WGS sequence"/>
</dbReference>
<dbReference type="Gene3D" id="3.50.50.60">
    <property type="entry name" value="FAD/NAD(P)-binding domain"/>
    <property type="match status" value="2"/>
</dbReference>
<organism evidence="3 4">
    <name type="scientific">Arachidicoccus rhizosphaerae</name>
    <dbReference type="NCBI Taxonomy" id="551991"/>
    <lineage>
        <taxon>Bacteria</taxon>
        <taxon>Pseudomonadati</taxon>
        <taxon>Bacteroidota</taxon>
        <taxon>Chitinophagia</taxon>
        <taxon>Chitinophagales</taxon>
        <taxon>Chitinophagaceae</taxon>
        <taxon>Arachidicoccus</taxon>
    </lineage>
</organism>
<dbReference type="InterPro" id="IPR036188">
    <property type="entry name" value="FAD/NAD-bd_sf"/>
</dbReference>
<reference evidence="3 4" key="1">
    <citation type="submission" date="2016-10" db="EMBL/GenBank/DDBJ databases">
        <authorList>
            <person name="de Groot N.N."/>
        </authorList>
    </citation>
    <scope>NUCLEOTIDE SEQUENCE [LARGE SCALE GENOMIC DNA]</scope>
    <source>
        <strain evidence="3 4">Vu-144</strain>
    </source>
</reference>
<evidence type="ECO:0000259" key="2">
    <source>
        <dbReference type="Pfam" id="PF21688"/>
    </source>
</evidence>
<name>A0A1H4B992_9BACT</name>
<dbReference type="RefSeq" id="WP_091399890.1">
    <property type="nucleotide sequence ID" value="NZ_FNQY01000019.1"/>
</dbReference>
<dbReference type="OrthoDB" id="9772594at2"/>